<dbReference type="AlphaFoldDB" id="B0DP46"/>
<protein>
    <submittedName>
        <fullName evidence="2">Predicted protein</fullName>
    </submittedName>
</protein>
<accession>B0DP46</accession>
<dbReference type="STRING" id="486041.B0DP46"/>
<dbReference type="HOGENOM" id="CLU_281585_0_0_1"/>
<keyword evidence="3" id="KW-1185">Reference proteome</keyword>
<dbReference type="InParanoid" id="B0DP46"/>
<dbReference type="EMBL" id="DS547123">
    <property type="protein sequence ID" value="EDR03620.1"/>
    <property type="molecule type" value="Genomic_DNA"/>
</dbReference>
<evidence type="ECO:0000313" key="3">
    <source>
        <dbReference type="Proteomes" id="UP000001194"/>
    </source>
</evidence>
<evidence type="ECO:0000313" key="2">
    <source>
        <dbReference type="EMBL" id="EDR03620.1"/>
    </source>
</evidence>
<dbReference type="KEGG" id="lbc:LACBIDRAFT_306991"/>
<dbReference type="Proteomes" id="UP000001194">
    <property type="component" value="Unassembled WGS sequence"/>
</dbReference>
<gene>
    <name evidence="2" type="ORF">LACBIDRAFT_306991</name>
</gene>
<evidence type="ECO:0000256" key="1">
    <source>
        <dbReference type="SAM" id="MobiDB-lite"/>
    </source>
</evidence>
<name>B0DP46_LACBS</name>
<feature type="compositionally biased region" description="Polar residues" evidence="1">
    <location>
        <begin position="466"/>
        <end position="513"/>
    </location>
</feature>
<feature type="compositionally biased region" description="Polar residues" evidence="1">
    <location>
        <begin position="349"/>
        <end position="363"/>
    </location>
</feature>
<reference evidence="2 3" key="1">
    <citation type="journal article" date="2008" name="Nature">
        <title>The genome of Laccaria bicolor provides insights into mycorrhizal symbiosis.</title>
        <authorList>
            <person name="Martin F."/>
            <person name="Aerts A."/>
            <person name="Ahren D."/>
            <person name="Brun A."/>
            <person name="Danchin E.G.J."/>
            <person name="Duchaussoy F."/>
            <person name="Gibon J."/>
            <person name="Kohler A."/>
            <person name="Lindquist E."/>
            <person name="Pereda V."/>
            <person name="Salamov A."/>
            <person name="Shapiro H.J."/>
            <person name="Wuyts J."/>
            <person name="Blaudez D."/>
            <person name="Buee M."/>
            <person name="Brokstein P."/>
            <person name="Canbaeck B."/>
            <person name="Cohen D."/>
            <person name="Courty P.E."/>
            <person name="Coutinho P.M."/>
            <person name="Delaruelle C."/>
            <person name="Detter J.C."/>
            <person name="Deveau A."/>
            <person name="DiFazio S."/>
            <person name="Duplessis S."/>
            <person name="Fraissinet-Tachet L."/>
            <person name="Lucic E."/>
            <person name="Frey-Klett P."/>
            <person name="Fourrey C."/>
            <person name="Feussner I."/>
            <person name="Gay G."/>
            <person name="Grimwood J."/>
            <person name="Hoegger P.J."/>
            <person name="Jain P."/>
            <person name="Kilaru S."/>
            <person name="Labbe J."/>
            <person name="Lin Y.C."/>
            <person name="Legue V."/>
            <person name="Le Tacon F."/>
            <person name="Marmeisse R."/>
            <person name="Melayah D."/>
            <person name="Montanini B."/>
            <person name="Muratet M."/>
            <person name="Nehls U."/>
            <person name="Niculita-Hirzel H."/>
            <person name="Oudot-Le Secq M.P."/>
            <person name="Peter M."/>
            <person name="Quesneville H."/>
            <person name="Rajashekar B."/>
            <person name="Reich M."/>
            <person name="Rouhier N."/>
            <person name="Schmutz J."/>
            <person name="Yin T."/>
            <person name="Chalot M."/>
            <person name="Henrissat B."/>
            <person name="Kuees U."/>
            <person name="Lucas S."/>
            <person name="Van de Peer Y."/>
            <person name="Podila G.K."/>
            <person name="Polle A."/>
            <person name="Pukkila P.J."/>
            <person name="Richardson P.M."/>
            <person name="Rouze P."/>
            <person name="Sanders I.R."/>
            <person name="Stajich J.E."/>
            <person name="Tunlid A."/>
            <person name="Tuskan G."/>
            <person name="Grigoriev I.V."/>
        </authorList>
    </citation>
    <scope>NUCLEOTIDE SEQUENCE [LARGE SCALE GENOMIC DNA]</scope>
    <source>
        <strain evidence="3">S238N-H82 / ATCC MYA-4686</strain>
    </source>
</reference>
<feature type="compositionally biased region" description="Low complexity" evidence="1">
    <location>
        <begin position="452"/>
        <end position="461"/>
    </location>
</feature>
<organism evidence="3">
    <name type="scientific">Laccaria bicolor (strain S238N-H82 / ATCC MYA-4686)</name>
    <name type="common">Bicoloured deceiver</name>
    <name type="synonym">Laccaria laccata var. bicolor</name>
    <dbReference type="NCBI Taxonomy" id="486041"/>
    <lineage>
        <taxon>Eukaryota</taxon>
        <taxon>Fungi</taxon>
        <taxon>Dikarya</taxon>
        <taxon>Basidiomycota</taxon>
        <taxon>Agaricomycotina</taxon>
        <taxon>Agaricomycetes</taxon>
        <taxon>Agaricomycetidae</taxon>
        <taxon>Agaricales</taxon>
        <taxon>Agaricineae</taxon>
        <taxon>Hydnangiaceae</taxon>
        <taxon>Laccaria</taxon>
    </lineage>
</organism>
<sequence>MTSVPLRQTPWFQSQKWFTDIHFDKKKLQEISKTLPLYKDLIEKLEADDTALIIDDADWAFCIRSITGLHLSICDFGRTVMAPSVSRAIKTLLAYRALDIACYVLDLAPERKSPLPSGKPINDHAALQISNWAHDILEMERLLEAYWAQPSIAISLSTSASLSASSSNTPSTATSTYTVSNSAKGRIIRSMRQSMDLSSSGRRSEKVHRFLASFHEVSAVMGYIISHGTTHLPNLPPELIAHCGKPPSNDVTLSYVLSASSSPIVLFTKYNPTMKNPLKYLDFWSTSFDDSFRVVDKALWTAIVAVMMGHLDAKAALRRFFNESREVLNLEKAKSLLEKSMKRNLPTEVISNDGQATQGSTTFPVKKRRDLSGRPLVLPNTLTPGRPDASRMSDSTQREPMLVKDEPMDLDEPTQDTPLSSSATTLPQPSKLSSTTLAPKKTDMTTNNTGPSKSSSTMSTSEKTHPLSSSMTATDKSTATQNQTSRHNPSFTKSQKSPVMTTTQPVTTSSRHPSTALRRNDAPFRGDWHEIRKREDRLNDFLTNHARSMARVIYWSMRELEDWPKVDDVGAVKLHNVGVVFASESVSYPVSGSETIHHYRSAGHSADASTWFENLYKRSDVIKATPNANQSLVLYDKEAFRTLDTSRLQSDFRSHHILITNKSYTAPKFNKAALINVLHSESKPFPIIYYSEPQKTPFYQRVKGLLDQVESDDGTLKKSGRIYTIYKTPTMDGPLPDLRIATDIQAFYVTVDRPLCHRRAFPISGTQWATISTPHAIQGYQDGGLGTYIYVEIGFLFLFIAKSDTDDEFPLCTKSFDQQTFDVALLAPGSTIYLRPSTVCYSVSSTACVIRGGHFMSRSTLRTTALGILSTFDTLSEQTTSSLDMIRYIVTMFHANWVIKDEEEHLVDHLPDIETFDGILDVFHICIIAEMGAVLYSPRYQGDVVNYSVKHRMSFIHCRALAHQILRHLDTSYQLTSLSGQRNEISTVYLKFLVQQVQVFWLQQTKTHPSSNNAHMFQKDLDAIAEAIARCFHGKEWFWKVWAECNQPEDQSSLRYGYHGENYTVVPPIRIIQSGRPISQELLDSDKEMSLEEEDDNDQLALEIWNRMAEMKAWAKTQNEAK</sequence>
<feature type="compositionally biased region" description="Polar residues" evidence="1">
    <location>
        <begin position="415"/>
        <end position="437"/>
    </location>
</feature>
<dbReference type="OrthoDB" id="3064381at2759"/>
<feature type="region of interest" description="Disordered" evidence="1">
    <location>
        <begin position="347"/>
        <end position="522"/>
    </location>
</feature>
<dbReference type="GeneID" id="6081331"/>
<dbReference type="RefSeq" id="XP_001885768.1">
    <property type="nucleotide sequence ID" value="XM_001885733.1"/>
</dbReference>
<proteinExistence type="predicted"/>